<sequence>MTTEWDRSVDLLIAGSGGGGMAAALAALDSGIEPLIVEKQALVGGSTGLSGGMVWLPNNPLMRADGIPDSHEEGLAYFDAVVGDIGPASSPARREMFLTAGYEMIDFLTRKGVRFVRCPGWTDYYPNHKGGNEAGRAIEGIPFDAAELGAWSDKLQPPLAKNYGYVVLTNELRSVQYFNRSPRAFAVAAKVFARTNAARIARRQMLTNGASLIGQMLKVLIALSDGHPPLWTNAAMDDLIVEDGRVVGARVIHDGAAVNIAARKGVLLAAGGFGHNAEMRRRYSGDQPNEGQWSIANAGDTGEVLHTAMRLGAKTDLLDEAWWLPSVFIANGGAAAASLGSGRQRPGAIYVDSTGRRFCNESNSYVEVGKAMYANKAVPCWMVFDEGYIGRYISGANPFRHRRMPEELIERGAVLRGDSIADLARQIDVPPNALERTVQRFNGFAAKGLDPDFGRGQSAYNNCLGDPGYRPNAALGPLTQAPYYATRVVPADVGTCGGVITNEHAQVLDRNDRVIDGLYATGNVTATVMGRNYLGAGGSIAYTMVFGYVAARHVAGR</sequence>
<dbReference type="InterPro" id="IPR036188">
    <property type="entry name" value="FAD/NAD-bd_sf"/>
</dbReference>
<evidence type="ECO:0000259" key="5">
    <source>
        <dbReference type="Pfam" id="PF00890"/>
    </source>
</evidence>
<reference evidence="6" key="1">
    <citation type="submission" date="2019-05" db="EMBL/GenBank/DDBJ databases">
        <authorList>
            <person name="Naeem R."/>
            <person name="Antony C."/>
            <person name="Guan Q."/>
        </authorList>
    </citation>
    <scope>NUCLEOTIDE SEQUENCE</scope>
    <source>
        <strain evidence="6">2</strain>
    </source>
</reference>
<evidence type="ECO:0000313" key="6">
    <source>
        <dbReference type="EMBL" id="VTP04075.1"/>
    </source>
</evidence>
<proteinExistence type="predicted"/>
<dbReference type="GO" id="GO:0033765">
    <property type="term" value="F:steroid dehydrogenase activity, acting on the CH-CH group of donors"/>
    <property type="evidence" value="ECO:0007669"/>
    <property type="project" value="UniProtKB-ARBA"/>
</dbReference>
<evidence type="ECO:0000256" key="3">
    <source>
        <dbReference type="ARBA" id="ARBA00022827"/>
    </source>
</evidence>
<name>A0A653F2V1_9MYCO</name>
<dbReference type="EMBL" id="LR589184">
    <property type="protein sequence ID" value="VTP04075.1"/>
    <property type="molecule type" value="Genomic_DNA"/>
</dbReference>
<dbReference type="InterPro" id="IPR027477">
    <property type="entry name" value="Succ_DH/fumarate_Rdtase_cat_sf"/>
</dbReference>
<dbReference type="InterPro" id="IPR050315">
    <property type="entry name" value="FAD-oxidoreductase_2"/>
</dbReference>
<organism evidence="6">
    <name type="scientific">Mycobacterium riyadhense</name>
    <dbReference type="NCBI Taxonomy" id="486698"/>
    <lineage>
        <taxon>Bacteria</taxon>
        <taxon>Bacillati</taxon>
        <taxon>Actinomycetota</taxon>
        <taxon>Actinomycetes</taxon>
        <taxon>Mycobacteriales</taxon>
        <taxon>Mycobacteriaceae</taxon>
        <taxon>Mycobacterium</taxon>
    </lineage>
</organism>
<dbReference type="Gene3D" id="3.50.50.60">
    <property type="entry name" value="FAD/NAD(P)-binding domain"/>
    <property type="match status" value="2"/>
</dbReference>
<evidence type="ECO:0000256" key="4">
    <source>
        <dbReference type="ARBA" id="ARBA00023002"/>
    </source>
</evidence>
<dbReference type="PANTHER" id="PTHR43400">
    <property type="entry name" value="FUMARATE REDUCTASE"/>
    <property type="match status" value="1"/>
</dbReference>
<dbReference type="PRINTS" id="PR00411">
    <property type="entry name" value="PNDRDTASEI"/>
</dbReference>
<protein>
    <submittedName>
        <fullName evidence="6">3-oxosteroid 1-dehydrogenase</fullName>
    </submittedName>
</protein>
<dbReference type="PANTHER" id="PTHR43400:SF10">
    <property type="entry name" value="3-OXOSTEROID 1-DEHYDROGENASE"/>
    <property type="match status" value="1"/>
</dbReference>
<accession>A0A653F2V1</accession>
<dbReference type="AlphaFoldDB" id="A0A653F2V1"/>
<evidence type="ECO:0000256" key="1">
    <source>
        <dbReference type="ARBA" id="ARBA00001974"/>
    </source>
</evidence>
<keyword evidence="3" id="KW-0274">FAD</keyword>
<keyword evidence="4" id="KW-0560">Oxidoreductase</keyword>
<keyword evidence="2" id="KW-0285">Flavoprotein</keyword>
<dbReference type="InterPro" id="IPR003953">
    <property type="entry name" value="FAD-dep_OxRdtase_2_FAD-bd"/>
</dbReference>
<comment type="cofactor">
    <cofactor evidence="1">
        <name>FAD</name>
        <dbReference type="ChEBI" id="CHEBI:57692"/>
    </cofactor>
</comment>
<dbReference type="SUPFAM" id="SSF56425">
    <property type="entry name" value="Succinate dehydrogenase/fumarate reductase flavoprotein, catalytic domain"/>
    <property type="match status" value="1"/>
</dbReference>
<feature type="domain" description="FAD-dependent oxidoreductase 2 FAD-binding" evidence="5">
    <location>
        <begin position="10"/>
        <end position="540"/>
    </location>
</feature>
<dbReference type="GO" id="GO:0008202">
    <property type="term" value="P:steroid metabolic process"/>
    <property type="evidence" value="ECO:0007669"/>
    <property type="project" value="UniProtKB-ARBA"/>
</dbReference>
<gene>
    <name evidence="6" type="primary">ksdD_2</name>
    <name evidence="6" type="ORF">BIN_B_05383</name>
</gene>
<dbReference type="NCBIfam" id="NF009478">
    <property type="entry name" value="PRK12844.1"/>
    <property type="match status" value="1"/>
</dbReference>
<evidence type="ECO:0000256" key="2">
    <source>
        <dbReference type="ARBA" id="ARBA00022630"/>
    </source>
</evidence>
<dbReference type="SUPFAM" id="SSF51905">
    <property type="entry name" value="FAD/NAD(P)-binding domain"/>
    <property type="match status" value="1"/>
</dbReference>
<dbReference type="Pfam" id="PF00890">
    <property type="entry name" value="FAD_binding_2"/>
    <property type="match status" value="1"/>
</dbReference>